<dbReference type="Pfam" id="PF21522">
    <property type="entry name" value="MreB-like_C"/>
    <property type="match status" value="1"/>
</dbReference>
<name>A0A9X0WC68_9GAMM</name>
<dbReference type="InterPro" id="IPR040607">
    <property type="entry name" value="ALP_N"/>
</dbReference>
<accession>A0A9X0WC68</accession>
<dbReference type="SUPFAM" id="SSF53067">
    <property type="entry name" value="Actin-like ATPase domain"/>
    <property type="match status" value="2"/>
</dbReference>
<sequence>MLVVGLDIGYSNLKLAAGCCGEPPLERVMPAVAAPEAHVAERLAGVPSRTTDGLADGVRLSLHGQPWIAGINPARVSGWQRALHEDYAASESYEALVLAALQLVGEARIDRLVTGLPVAQASDPAAREQLRRRLQGRQRLADGSVEVAEVRVIAQPVGAFVDLLMQADAALIERIGAGTVLVIDVGFFSVDWSVLVNGDLRRTRSGTSLEAMSVLIDTAAARLCAGRGGKAPVAAIEQALAAQHSRIVLHGDWVALEPVLQLAAREVAQRALEALRQDLRHEQTNPDLLLLTGGGAALFAPVVQRVFPRVPLHQAADPVGANARGYFHYGCR</sequence>
<dbReference type="EMBL" id="NRRY01000035">
    <property type="protein sequence ID" value="MBK1620268.1"/>
    <property type="molecule type" value="Genomic_DNA"/>
</dbReference>
<gene>
    <name evidence="3" type="ORF">CKO42_17835</name>
</gene>
<evidence type="ECO:0008006" key="5">
    <source>
        <dbReference type="Google" id="ProtNLM"/>
    </source>
</evidence>
<evidence type="ECO:0000259" key="1">
    <source>
        <dbReference type="Pfam" id="PF17989"/>
    </source>
</evidence>
<reference evidence="3 4" key="1">
    <citation type="journal article" date="2020" name="Microorganisms">
        <title>Osmotic Adaptation and Compatible Solute Biosynthesis of Phototrophic Bacteria as Revealed from Genome Analyses.</title>
        <authorList>
            <person name="Imhoff J.F."/>
            <person name="Rahn T."/>
            <person name="Kunzel S."/>
            <person name="Keller A."/>
            <person name="Neulinger S.C."/>
        </authorList>
    </citation>
    <scope>NUCLEOTIDE SEQUENCE [LARGE SCALE GENOMIC DNA]</scope>
    <source>
        <strain evidence="3 4">DSM 25653</strain>
    </source>
</reference>
<dbReference type="InterPro" id="IPR049067">
    <property type="entry name" value="MreB-like_C"/>
</dbReference>
<dbReference type="Pfam" id="PF17989">
    <property type="entry name" value="ALP_N"/>
    <property type="match status" value="1"/>
</dbReference>
<evidence type="ECO:0000313" key="3">
    <source>
        <dbReference type="EMBL" id="MBK1620268.1"/>
    </source>
</evidence>
<dbReference type="RefSeq" id="WP_200246968.1">
    <property type="nucleotide sequence ID" value="NZ_NRRY01000035.1"/>
</dbReference>
<dbReference type="AlphaFoldDB" id="A0A9X0WC68"/>
<proteinExistence type="predicted"/>
<dbReference type="Gene3D" id="3.30.420.40">
    <property type="match status" value="2"/>
</dbReference>
<comment type="caution">
    <text evidence="3">The sequence shown here is derived from an EMBL/GenBank/DDBJ whole genome shotgun (WGS) entry which is preliminary data.</text>
</comment>
<dbReference type="InterPro" id="IPR043129">
    <property type="entry name" value="ATPase_NBD"/>
</dbReference>
<keyword evidence="4" id="KW-1185">Reference proteome</keyword>
<dbReference type="Proteomes" id="UP001138768">
    <property type="component" value="Unassembled WGS sequence"/>
</dbReference>
<evidence type="ECO:0000259" key="2">
    <source>
        <dbReference type="Pfam" id="PF21522"/>
    </source>
</evidence>
<organism evidence="3 4">
    <name type="scientific">Lamprobacter modestohalophilus</name>
    <dbReference type="NCBI Taxonomy" id="1064514"/>
    <lineage>
        <taxon>Bacteria</taxon>
        <taxon>Pseudomonadati</taxon>
        <taxon>Pseudomonadota</taxon>
        <taxon>Gammaproteobacteria</taxon>
        <taxon>Chromatiales</taxon>
        <taxon>Chromatiaceae</taxon>
        <taxon>Lamprobacter</taxon>
    </lineage>
</organism>
<dbReference type="CDD" id="cd10227">
    <property type="entry name" value="ASKHA_NBD_ParM-like"/>
    <property type="match status" value="1"/>
</dbReference>
<feature type="domain" description="Actin homologue MreB-like C-terminal" evidence="2">
    <location>
        <begin position="182"/>
        <end position="301"/>
    </location>
</feature>
<feature type="domain" description="Actin-like protein N-terminal" evidence="1">
    <location>
        <begin position="5"/>
        <end position="158"/>
    </location>
</feature>
<evidence type="ECO:0000313" key="4">
    <source>
        <dbReference type="Proteomes" id="UP001138768"/>
    </source>
</evidence>
<protein>
    <recommendedName>
        <fullName evidence="5">ParM/StbA family protein</fullName>
    </recommendedName>
</protein>